<dbReference type="PROSITE" id="PS50054">
    <property type="entry name" value="TYR_PHOSPHATASE_DUAL"/>
    <property type="match status" value="1"/>
</dbReference>
<evidence type="ECO:0000256" key="2">
    <source>
        <dbReference type="ARBA" id="ARBA00013064"/>
    </source>
</evidence>
<dbReference type="PANTHER" id="PTHR45848">
    <property type="entry name" value="DUAL SPECIFICITY PROTEIN PHOSPHATASE 12 FAMILY MEMBER"/>
    <property type="match status" value="1"/>
</dbReference>
<feature type="domain" description="Tyrosine specific protein phosphatases" evidence="7">
    <location>
        <begin position="105"/>
        <end position="174"/>
    </location>
</feature>
<comment type="similarity">
    <text evidence="1">Belongs to the protein-tyrosine phosphatase family. Non-receptor class dual specificity subfamily.</text>
</comment>
<organism evidence="8 9">
    <name type="scientific">Ustilago hordei</name>
    <name type="common">Barley covered smut fungus</name>
    <dbReference type="NCBI Taxonomy" id="120017"/>
    <lineage>
        <taxon>Eukaryota</taxon>
        <taxon>Fungi</taxon>
        <taxon>Dikarya</taxon>
        <taxon>Basidiomycota</taxon>
        <taxon>Ustilaginomycotina</taxon>
        <taxon>Ustilaginomycetes</taxon>
        <taxon>Ustilaginales</taxon>
        <taxon>Ustilaginaceae</taxon>
        <taxon>Ustilago</taxon>
    </lineage>
</organism>
<evidence type="ECO:0000256" key="5">
    <source>
        <dbReference type="SAM" id="MobiDB-lite"/>
    </source>
</evidence>
<feature type="domain" description="Tyrosine-protein phosphatase" evidence="6">
    <location>
        <begin position="1"/>
        <end position="196"/>
    </location>
</feature>
<gene>
    <name evidence="8" type="ORF">UHOR_07822</name>
</gene>
<sequence length="619" mass="66410">MDEVVPGLWVGGVRAAMDVDYLSRAGVTNIITCMKQNIPVPRPLADGRTITREHMKHVRIDDEEKAPILVHFADCNELIAEQLKEEWIPDTPDISTTTDDEMAEEEQVDQVQHLVAGRQKRGGQWGTWQTTGAGTVLVHCQAGCSRSIAIVAAYLMHTRRISAATAVCMLQKRRKDAEPNKGFMAQLELYEQVGYEIDMKWQAVRRYLMSKTDILNGDSIDDMLLSYYPSPYLSPALGASGLKGFTAIKPLPPAHNASASTEVGDDGGLSVENQPTAITKSRRNSTSNAKMRSCSASSCSISSNTCPTSAPRISLLSSIAPSPTTANSTHNSVGNFDRQLSTMVTPSTDAGPSTGSSSANTEVKVTANSSGRLPGGVRNIRGHEGLNNRGALPKPQFTGPKLRCKGCRRELAAHDHVVIHEPGKGQMAFDHSRRDTGHAELNKISDIRESAQQDGAAALSVESAVNGEAAVATTTEQSTETDASPPKPPGIQTAASLASQLPPHLAALRRGGNRRQPPPLATSTLPHAPHAPHAPHTLPLRTTRSMNSMLKSPACSSYFIEPMAWMSHLSSGQVTGRLNCPSAKCGAKLGSWDWAGMQCACGSWVTPAFALHRSKVDEI</sequence>
<evidence type="ECO:0000256" key="3">
    <source>
        <dbReference type="ARBA" id="ARBA00022801"/>
    </source>
</evidence>
<feature type="compositionally biased region" description="Polar residues" evidence="5">
    <location>
        <begin position="342"/>
        <end position="371"/>
    </location>
</feature>
<dbReference type="GO" id="GO:0005634">
    <property type="term" value="C:nucleus"/>
    <property type="evidence" value="ECO:0007669"/>
    <property type="project" value="TreeGrafter"/>
</dbReference>
<dbReference type="Pfam" id="PF00782">
    <property type="entry name" value="DSPc"/>
    <property type="match status" value="1"/>
</dbReference>
<accession>I2FTK3</accession>
<name>I2FTK3_USTHO</name>
<feature type="region of interest" description="Disordered" evidence="5">
    <location>
        <begin position="509"/>
        <end position="539"/>
    </location>
</feature>
<feature type="region of interest" description="Disordered" evidence="5">
    <location>
        <begin position="256"/>
        <end position="305"/>
    </location>
</feature>
<dbReference type="SUPFAM" id="SSF52799">
    <property type="entry name" value="(Phosphotyrosine protein) phosphatases II"/>
    <property type="match status" value="1"/>
</dbReference>
<dbReference type="PANTHER" id="PTHR45848:SF4">
    <property type="entry name" value="DUAL SPECIFICITY PROTEIN PHOSPHATASE 12"/>
    <property type="match status" value="1"/>
</dbReference>
<dbReference type="InterPro" id="IPR000387">
    <property type="entry name" value="Tyr_Pase_dom"/>
</dbReference>
<dbReference type="EMBL" id="CAGI01000153">
    <property type="protein sequence ID" value="CCF50246.1"/>
    <property type="molecule type" value="Genomic_DNA"/>
</dbReference>
<keyword evidence="3" id="KW-0378">Hydrolase</keyword>
<feature type="compositionally biased region" description="Low complexity" evidence="5">
    <location>
        <begin position="293"/>
        <end position="305"/>
    </location>
</feature>
<dbReference type="PROSITE" id="PS50056">
    <property type="entry name" value="TYR_PHOSPHATASE_2"/>
    <property type="match status" value="1"/>
</dbReference>
<evidence type="ECO:0000313" key="8">
    <source>
        <dbReference type="EMBL" id="CCF50246.1"/>
    </source>
</evidence>
<evidence type="ECO:0000259" key="6">
    <source>
        <dbReference type="PROSITE" id="PS50054"/>
    </source>
</evidence>
<evidence type="ECO:0000313" key="9">
    <source>
        <dbReference type="Proteomes" id="UP000006174"/>
    </source>
</evidence>
<dbReference type="SMART" id="SM00195">
    <property type="entry name" value="DSPc"/>
    <property type="match status" value="1"/>
</dbReference>
<feature type="region of interest" description="Disordered" evidence="5">
    <location>
        <begin position="470"/>
        <end position="494"/>
    </location>
</feature>
<dbReference type="GO" id="GO:0008138">
    <property type="term" value="F:protein tyrosine/serine/threonine phosphatase activity"/>
    <property type="evidence" value="ECO:0007669"/>
    <property type="project" value="TreeGrafter"/>
</dbReference>
<dbReference type="OMA" id="CCGCKEW"/>
<protein>
    <recommendedName>
        <fullName evidence="2">protein-tyrosine-phosphatase</fullName>
        <ecNumber evidence="2">3.1.3.48</ecNumber>
    </recommendedName>
</protein>
<evidence type="ECO:0000259" key="7">
    <source>
        <dbReference type="PROSITE" id="PS50056"/>
    </source>
</evidence>
<evidence type="ECO:0000256" key="1">
    <source>
        <dbReference type="ARBA" id="ARBA00008601"/>
    </source>
</evidence>
<dbReference type="CDD" id="cd14498">
    <property type="entry name" value="DSP"/>
    <property type="match status" value="1"/>
</dbReference>
<dbReference type="eggNOG" id="KOG1716">
    <property type="taxonomic scope" value="Eukaryota"/>
</dbReference>
<dbReference type="HOGENOM" id="CLU_023312_4_0_1"/>
<proteinExistence type="inferred from homology"/>
<dbReference type="Proteomes" id="UP000006174">
    <property type="component" value="Unassembled WGS sequence"/>
</dbReference>
<feature type="compositionally biased region" description="Polar residues" evidence="5">
    <location>
        <begin position="271"/>
        <end position="290"/>
    </location>
</feature>
<reference evidence="8 9" key="1">
    <citation type="journal article" date="2012" name="Plant Cell">
        <title>Genome comparison of barley and maize smut fungi reveals targeted loss of RNA silencing components and species-specific presence of transposable elements.</title>
        <authorList>
            <person name="Laurie J.D."/>
            <person name="Ali S."/>
            <person name="Linning R."/>
            <person name="Mannhaupt G."/>
            <person name="Wong P."/>
            <person name="Gueldener U."/>
            <person name="Muensterkoetter M."/>
            <person name="Moore R."/>
            <person name="Kahmann R."/>
            <person name="Bakkeren G."/>
            <person name="Schirawski J."/>
        </authorList>
    </citation>
    <scope>NUCLEOTIDE SEQUENCE [LARGE SCALE GENOMIC DNA]</scope>
    <source>
        <strain evidence="9">Uh4875-4</strain>
    </source>
</reference>
<keyword evidence="9" id="KW-1185">Reference proteome</keyword>
<keyword evidence="4" id="KW-0904">Protein phosphatase</keyword>
<evidence type="ECO:0000256" key="4">
    <source>
        <dbReference type="ARBA" id="ARBA00022912"/>
    </source>
</evidence>
<comment type="caution">
    <text evidence="8">The sequence shown here is derived from an EMBL/GenBank/DDBJ whole genome shotgun (WGS) entry which is preliminary data.</text>
</comment>
<feature type="compositionally biased region" description="Polar residues" evidence="5">
    <location>
        <begin position="472"/>
        <end position="482"/>
    </location>
</feature>
<dbReference type="EC" id="3.1.3.48" evidence="2"/>
<dbReference type="InterPro" id="IPR000340">
    <property type="entry name" value="Dual-sp_phosphatase_cat-dom"/>
</dbReference>
<dbReference type="InterPro" id="IPR029021">
    <property type="entry name" value="Prot-tyrosine_phosphatase-like"/>
</dbReference>
<dbReference type="GO" id="GO:0004725">
    <property type="term" value="F:protein tyrosine phosphatase activity"/>
    <property type="evidence" value="ECO:0007669"/>
    <property type="project" value="UniProtKB-EC"/>
</dbReference>
<dbReference type="STRING" id="1128400.I2FTK3"/>
<dbReference type="Gene3D" id="3.90.190.10">
    <property type="entry name" value="Protein tyrosine phosphatase superfamily"/>
    <property type="match status" value="1"/>
</dbReference>
<dbReference type="InterPro" id="IPR020422">
    <property type="entry name" value="TYR_PHOSPHATASE_DUAL_dom"/>
</dbReference>
<feature type="region of interest" description="Disordered" evidence="5">
    <location>
        <begin position="342"/>
        <end position="397"/>
    </location>
</feature>
<dbReference type="AlphaFoldDB" id="I2FTK3"/>